<evidence type="ECO:0000313" key="2">
    <source>
        <dbReference type="EMBL" id="XCG66007.1"/>
    </source>
</evidence>
<dbReference type="EMBL" id="CP159218">
    <property type="protein sequence ID" value="XCG66007.1"/>
    <property type="molecule type" value="Genomic_DNA"/>
</dbReference>
<proteinExistence type="predicted"/>
<dbReference type="NCBIfam" id="NF033539">
    <property type="entry name" value="transpos_IS1380"/>
    <property type="match status" value="1"/>
</dbReference>
<dbReference type="Pfam" id="PF13701">
    <property type="entry name" value="DDE_Tnp_1_4"/>
    <property type="match status" value="1"/>
</dbReference>
<dbReference type="InterPro" id="IPR047960">
    <property type="entry name" value="Transpos_IS1380"/>
</dbReference>
<dbReference type="EMBL" id="CP159218">
    <property type="protein sequence ID" value="XCG66023.1"/>
    <property type="molecule type" value="Genomic_DNA"/>
</dbReference>
<dbReference type="InterPro" id="IPR025668">
    <property type="entry name" value="Tnp_DDE_dom"/>
</dbReference>
<evidence type="ECO:0000313" key="3">
    <source>
        <dbReference type="EMBL" id="XCG66023.1"/>
    </source>
</evidence>
<name>A0AAU8DX66_9ACTN</name>
<reference evidence="2" key="1">
    <citation type="submission" date="2024-05" db="EMBL/GenBank/DDBJ databases">
        <authorList>
            <person name="Cai S.Y."/>
            <person name="Jin L.M."/>
            <person name="Li H.R."/>
        </authorList>
    </citation>
    <scope>NUCLEOTIDE SEQUENCE</scope>
    <source>
        <strain evidence="2">A5-74</strain>
    </source>
</reference>
<sequence length="475" mass="51254">MEGTPQVKRTSWSTGLSVSAGSVGVVGHAGGVAVRLLADRVGLTSELSKAQIRRGFTPRHDRGRVLIDVAVMIAGGGEAIADIDVLRHQSGVLGAVASPATVWRCLDELTASRLKKVQAARARTRRAVWTQLAARPGGIPVSKVAGTDLGSVIVLDVDATIVIAHSEKDQATPTFKKTFGFHPIGVWCDNTGEFLAATLRPGKAGSNTAADHIQVLGEAIQQIPAAHRKALLVRSDGAGASHKLVAWLDQQDQIRGRRVEYSVGFPVTEHVRTAITQVPRSVWTEASDADGEVRVGGDVADLTGLIDPAVLAKWPAGMRVIVRRERPHPGAQLSLFEERDGWRYQAFATNTQAGQLAFLEARQRAHARVEDRIRHAKDSGLRRFPSREFPINQAWLAAVQIAADLIAWTRLLGCTGTATSLAGCEPKALRYRFLHVPARLAHTGRRRHLRIPDTWPWAAAIVAVFANIGAIPITT</sequence>
<organism evidence="2">
    <name type="scientific">Nakamurella sp. A5-74</name>
    <dbReference type="NCBI Taxonomy" id="3158264"/>
    <lineage>
        <taxon>Bacteria</taxon>
        <taxon>Bacillati</taxon>
        <taxon>Actinomycetota</taxon>
        <taxon>Actinomycetes</taxon>
        <taxon>Nakamurellales</taxon>
        <taxon>Nakamurellaceae</taxon>
        <taxon>Nakamurella</taxon>
    </lineage>
</organism>
<dbReference type="RefSeq" id="WP_353651611.1">
    <property type="nucleotide sequence ID" value="NZ_CP159218.1"/>
</dbReference>
<protein>
    <submittedName>
        <fullName evidence="2">IS1380 family transposase</fullName>
    </submittedName>
</protein>
<accession>A0AAU8DX66</accession>
<evidence type="ECO:0000259" key="1">
    <source>
        <dbReference type="Pfam" id="PF13701"/>
    </source>
</evidence>
<gene>
    <name evidence="3" type="ORF">ABLG96_00315</name>
    <name evidence="2" type="ORF">ABLG96_20835</name>
</gene>
<feature type="domain" description="Transposase DDE" evidence="1">
    <location>
        <begin position="25"/>
        <end position="469"/>
    </location>
</feature>
<dbReference type="AlphaFoldDB" id="A0AAU8DX66"/>